<name>A0AA37QBW2_9BACT</name>
<evidence type="ECO:0000313" key="3">
    <source>
        <dbReference type="Proteomes" id="UP001161325"/>
    </source>
</evidence>
<keyword evidence="1" id="KW-0732">Signal</keyword>
<keyword evidence="3" id="KW-1185">Reference proteome</keyword>
<gene>
    <name evidence="2" type="ORF">rosag_33940</name>
</gene>
<dbReference type="Proteomes" id="UP001161325">
    <property type="component" value="Unassembled WGS sequence"/>
</dbReference>
<comment type="caution">
    <text evidence="2">The sequence shown here is derived from an EMBL/GenBank/DDBJ whole genome shotgun (WGS) entry which is preliminary data.</text>
</comment>
<organism evidence="2 3">
    <name type="scientific">Roseisolibacter agri</name>
    <dbReference type="NCBI Taxonomy" id="2014610"/>
    <lineage>
        <taxon>Bacteria</taxon>
        <taxon>Pseudomonadati</taxon>
        <taxon>Gemmatimonadota</taxon>
        <taxon>Gemmatimonadia</taxon>
        <taxon>Gemmatimonadales</taxon>
        <taxon>Gemmatimonadaceae</taxon>
        <taxon>Roseisolibacter</taxon>
    </lineage>
</organism>
<dbReference type="RefSeq" id="WP_284351331.1">
    <property type="nucleotide sequence ID" value="NZ_BRXS01000005.1"/>
</dbReference>
<dbReference type="AlphaFoldDB" id="A0AA37QBW2"/>
<proteinExistence type="predicted"/>
<feature type="chain" id="PRO_5041404910" evidence="1">
    <location>
        <begin position="21"/>
        <end position="132"/>
    </location>
</feature>
<reference evidence="2" key="1">
    <citation type="submission" date="2022-08" db="EMBL/GenBank/DDBJ databases">
        <title>Draft genome sequencing of Roseisolibacter agri AW1220.</title>
        <authorList>
            <person name="Tobiishi Y."/>
            <person name="Tonouchi A."/>
        </authorList>
    </citation>
    <scope>NUCLEOTIDE SEQUENCE</scope>
    <source>
        <strain evidence="2">AW1220</strain>
    </source>
</reference>
<protein>
    <submittedName>
        <fullName evidence="2">Uncharacterized protein</fullName>
    </submittedName>
</protein>
<feature type="signal peptide" evidence="1">
    <location>
        <begin position="1"/>
        <end position="20"/>
    </location>
</feature>
<evidence type="ECO:0000256" key="1">
    <source>
        <dbReference type="SAM" id="SignalP"/>
    </source>
</evidence>
<evidence type="ECO:0000313" key="2">
    <source>
        <dbReference type="EMBL" id="GLC26881.1"/>
    </source>
</evidence>
<sequence>MRHRPSVAAAALAVALVACAGRRTAPEPVAPALVVFENQTLFEATVFATARGGVPRRVGIVAPNRTQTLALKGDVLAAGGAGGVTITARLLADRRTPTTGPITMRPGDRFRVTLPTAANILSVVPDAPSPSP</sequence>
<dbReference type="EMBL" id="BRXS01000005">
    <property type="protein sequence ID" value="GLC26881.1"/>
    <property type="molecule type" value="Genomic_DNA"/>
</dbReference>
<dbReference type="PROSITE" id="PS51257">
    <property type="entry name" value="PROKAR_LIPOPROTEIN"/>
    <property type="match status" value="1"/>
</dbReference>
<accession>A0AA37QBW2</accession>